<feature type="chain" id="PRO_5025350100" evidence="1">
    <location>
        <begin position="25"/>
        <end position="73"/>
    </location>
</feature>
<reference evidence="2" key="1">
    <citation type="submission" date="2019-12" db="EMBL/GenBank/DDBJ databases">
        <title>An insight into the sialome of adult female Ixodes ricinus ticks feeding for 6 days.</title>
        <authorList>
            <person name="Perner J."/>
            <person name="Ribeiro J.M.C."/>
        </authorList>
    </citation>
    <scope>NUCLEOTIDE SEQUENCE</scope>
    <source>
        <strain evidence="2">Semi-engorged</strain>
        <tissue evidence="2">Salivary glands</tissue>
    </source>
</reference>
<accession>A0A6B0U317</accession>
<feature type="signal peptide" evidence="1">
    <location>
        <begin position="1"/>
        <end position="24"/>
    </location>
</feature>
<evidence type="ECO:0000256" key="1">
    <source>
        <dbReference type="SAM" id="SignalP"/>
    </source>
</evidence>
<dbReference type="AlphaFoldDB" id="A0A6B0U317"/>
<name>A0A6B0U317_IXORI</name>
<evidence type="ECO:0000313" key="2">
    <source>
        <dbReference type="EMBL" id="MXU83104.1"/>
    </source>
</evidence>
<keyword evidence="1" id="KW-0732">Signal</keyword>
<organism evidence="2">
    <name type="scientific">Ixodes ricinus</name>
    <name type="common">Common tick</name>
    <name type="synonym">Acarus ricinus</name>
    <dbReference type="NCBI Taxonomy" id="34613"/>
    <lineage>
        <taxon>Eukaryota</taxon>
        <taxon>Metazoa</taxon>
        <taxon>Ecdysozoa</taxon>
        <taxon>Arthropoda</taxon>
        <taxon>Chelicerata</taxon>
        <taxon>Arachnida</taxon>
        <taxon>Acari</taxon>
        <taxon>Parasitiformes</taxon>
        <taxon>Ixodida</taxon>
        <taxon>Ixodoidea</taxon>
        <taxon>Ixodidae</taxon>
        <taxon>Ixodinae</taxon>
        <taxon>Ixodes</taxon>
    </lineage>
</organism>
<proteinExistence type="predicted"/>
<protein>
    <submittedName>
        <fullName evidence="2">Putative secreted protein</fullName>
    </submittedName>
</protein>
<sequence>MGAGPFSFFTFFSGGFVLCRFCEGGAPSVGGAAQGRGAVGWEAEFSGRFGEPAVSLFHPVYKVVYWRMKVWYV</sequence>
<dbReference type="EMBL" id="GIFC01001021">
    <property type="protein sequence ID" value="MXU83104.1"/>
    <property type="molecule type" value="Transcribed_RNA"/>
</dbReference>